<evidence type="ECO:0000313" key="2">
    <source>
        <dbReference type="Proteomes" id="UP000824074"/>
    </source>
</evidence>
<reference evidence="1" key="1">
    <citation type="submission" date="2020-10" db="EMBL/GenBank/DDBJ databases">
        <authorList>
            <person name="Gilroy R."/>
        </authorList>
    </citation>
    <scope>NUCLEOTIDE SEQUENCE</scope>
    <source>
        <strain evidence="1">CHK193-30670</strain>
    </source>
</reference>
<evidence type="ECO:0000313" key="1">
    <source>
        <dbReference type="EMBL" id="HIU40293.1"/>
    </source>
</evidence>
<proteinExistence type="predicted"/>
<organism evidence="1 2">
    <name type="scientific">Candidatus Aphodocola excrementigallinarum</name>
    <dbReference type="NCBI Taxonomy" id="2840670"/>
    <lineage>
        <taxon>Bacteria</taxon>
        <taxon>Bacillati</taxon>
        <taxon>Bacillota</taxon>
        <taxon>Bacilli</taxon>
        <taxon>Candidatus Aphodocola</taxon>
    </lineage>
</organism>
<accession>A0A9D1INC7</accession>
<name>A0A9D1INC7_9FIRM</name>
<gene>
    <name evidence="1" type="ORF">IAB68_03245</name>
</gene>
<dbReference type="EMBL" id="DVMT01000032">
    <property type="protein sequence ID" value="HIU40293.1"/>
    <property type="molecule type" value="Genomic_DNA"/>
</dbReference>
<reference evidence="1" key="2">
    <citation type="journal article" date="2021" name="PeerJ">
        <title>Extensive microbial diversity within the chicken gut microbiome revealed by metagenomics and culture.</title>
        <authorList>
            <person name="Gilroy R."/>
            <person name="Ravi A."/>
            <person name="Getino M."/>
            <person name="Pursley I."/>
            <person name="Horton D.L."/>
            <person name="Alikhan N.F."/>
            <person name="Baker D."/>
            <person name="Gharbi K."/>
            <person name="Hall N."/>
            <person name="Watson M."/>
            <person name="Adriaenssens E.M."/>
            <person name="Foster-Nyarko E."/>
            <person name="Jarju S."/>
            <person name="Secka A."/>
            <person name="Antonio M."/>
            <person name="Oren A."/>
            <person name="Chaudhuri R.R."/>
            <person name="La Ragione R."/>
            <person name="Hildebrand F."/>
            <person name="Pallen M.J."/>
        </authorList>
    </citation>
    <scope>NUCLEOTIDE SEQUENCE</scope>
    <source>
        <strain evidence="1">CHK193-30670</strain>
    </source>
</reference>
<sequence length="164" mass="19362">MLHKKTLERLRKEAGVCYYDLDQVNKALDVCRQKYVMFGKEIKEAMCFHNVILDDLLKYNVISPAEFNMYYNQPSFRFILNALGVLLSSYLVNNPNDVNKEKLINVQKHLNILKSKIRNNDDLRNLSKLFVEKKFEELKDDIKTAKEETEALIYIKRKLKKKGN</sequence>
<comment type="caution">
    <text evidence="1">The sequence shown here is derived from an EMBL/GenBank/DDBJ whole genome shotgun (WGS) entry which is preliminary data.</text>
</comment>
<dbReference type="Proteomes" id="UP000824074">
    <property type="component" value="Unassembled WGS sequence"/>
</dbReference>
<dbReference type="AlphaFoldDB" id="A0A9D1INC7"/>
<protein>
    <submittedName>
        <fullName evidence="1">Uncharacterized protein</fullName>
    </submittedName>
</protein>